<evidence type="ECO:0000256" key="1">
    <source>
        <dbReference type="ARBA" id="ARBA00023002"/>
    </source>
</evidence>
<dbReference type="RefSeq" id="WP_367780143.1">
    <property type="nucleotide sequence ID" value="NZ_JBFMIA010000013.1"/>
</dbReference>
<dbReference type="EMBL" id="JBFMIA010000013">
    <property type="protein sequence ID" value="MEW9502652.1"/>
    <property type="molecule type" value="Genomic_DNA"/>
</dbReference>
<dbReference type="SUPFAM" id="SSF54292">
    <property type="entry name" value="2Fe-2S ferredoxin-like"/>
    <property type="match status" value="1"/>
</dbReference>
<dbReference type="Pfam" id="PF13510">
    <property type="entry name" value="Fer2_4"/>
    <property type="match status" value="1"/>
</dbReference>
<dbReference type="Proteomes" id="UP001556040">
    <property type="component" value="Unassembled WGS sequence"/>
</dbReference>
<comment type="caution">
    <text evidence="2">The sequence shown here is derived from an EMBL/GenBank/DDBJ whole genome shotgun (WGS) entry which is preliminary data.</text>
</comment>
<evidence type="ECO:0000313" key="2">
    <source>
        <dbReference type="EMBL" id="MEW9502652.1"/>
    </source>
</evidence>
<protein>
    <submittedName>
        <fullName evidence="2">(2Fe-2S)-binding protein</fullName>
    </submittedName>
</protein>
<keyword evidence="3" id="KW-1185">Reference proteome</keyword>
<evidence type="ECO:0000313" key="3">
    <source>
        <dbReference type="Proteomes" id="UP001556040"/>
    </source>
</evidence>
<sequence>MCASYRLEFSEESKNEKEVPFYFNGKQLIGNEYEPIAAALLANGIRALRLCDTTGEYRGVFCGIGHCYECRAEVDGIPNVRTCLTPLTEGTKVSSVPTWQIGVK</sequence>
<keyword evidence="1" id="KW-0560">Oxidoreductase</keyword>
<dbReference type="InterPro" id="IPR036010">
    <property type="entry name" value="2Fe-2S_ferredoxin-like_sf"/>
</dbReference>
<dbReference type="Gene3D" id="3.10.20.440">
    <property type="entry name" value="2Fe-2S iron-sulphur cluster binding domain, sarcosine oxidase, alpha subunit, N-terminal domain"/>
    <property type="match status" value="1"/>
</dbReference>
<reference evidence="2 3" key="1">
    <citation type="journal article" date="1979" name="Int. J. Syst. Evol. Microbiol.">
        <title>Bacillus globisporus subsp. marinus subsp. nov.</title>
        <authorList>
            <person name="Liu H."/>
        </authorList>
    </citation>
    <scope>NUCLEOTIDE SEQUENCE [LARGE SCALE GENOMIC DNA]</scope>
    <source>
        <strain evidence="2 3">DSM 1297</strain>
    </source>
</reference>
<gene>
    <name evidence="2" type="ORF">AB1471_12715</name>
</gene>
<proteinExistence type="predicted"/>
<accession>A0ABV3Q5M9</accession>
<dbReference type="InterPro" id="IPR042204">
    <property type="entry name" value="2Fe-2S-bd_N"/>
</dbReference>
<organism evidence="2 3">
    <name type="scientific">Jeotgalibacillus marinus</name>
    <dbReference type="NCBI Taxonomy" id="86667"/>
    <lineage>
        <taxon>Bacteria</taxon>
        <taxon>Bacillati</taxon>
        <taxon>Bacillota</taxon>
        <taxon>Bacilli</taxon>
        <taxon>Bacillales</taxon>
        <taxon>Caryophanaceae</taxon>
        <taxon>Jeotgalibacillus</taxon>
    </lineage>
</organism>
<name>A0ABV3Q5M9_9BACL</name>